<evidence type="ECO:0000313" key="4">
    <source>
        <dbReference type="EMBL" id="PWY77486.1"/>
    </source>
</evidence>
<dbReference type="EMBL" id="MSFL01000018">
    <property type="protein sequence ID" value="PWY77486.1"/>
    <property type="molecule type" value="Genomic_DNA"/>
</dbReference>
<dbReference type="GO" id="GO:0005654">
    <property type="term" value="C:nucleoplasm"/>
    <property type="evidence" value="ECO:0007669"/>
    <property type="project" value="TreeGrafter"/>
</dbReference>
<dbReference type="SMART" id="SM00195">
    <property type="entry name" value="DSPc"/>
    <property type="match status" value="1"/>
</dbReference>
<protein>
    <submittedName>
        <fullName evidence="4">Dual specificity protein phosphatase 3</fullName>
    </submittedName>
</protein>
<dbReference type="PANTHER" id="PTHR46588:SF1">
    <property type="entry name" value="SERINE_THREONINE_TYROSINE-INTERACTING PROTEIN"/>
    <property type="match status" value="1"/>
</dbReference>
<evidence type="ECO:0000313" key="5">
    <source>
        <dbReference type="Proteomes" id="UP000247233"/>
    </source>
</evidence>
<dbReference type="VEuPathDB" id="FungiDB:BO70DRAFT_363424"/>
<dbReference type="InterPro" id="IPR052449">
    <property type="entry name" value="STYX-Interacting_Phosphatase"/>
</dbReference>
<dbReference type="CDD" id="cd14498">
    <property type="entry name" value="DSP"/>
    <property type="match status" value="1"/>
</dbReference>
<dbReference type="GO" id="GO:0070372">
    <property type="term" value="P:regulation of ERK1 and ERK2 cascade"/>
    <property type="evidence" value="ECO:0007669"/>
    <property type="project" value="TreeGrafter"/>
</dbReference>
<dbReference type="GO" id="GO:0140096">
    <property type="term" value="F:catalytic activity, acting on a protein"/>
    <property type="evidence" value="ECO:0007669"/>
    <property type="project" value="UniProtKB-ARBA"/>
</dbReference>
<dbReference type="InterPro" id="IPR029021">
    <property type="entry name" value="Prot-tyrosine_phosphatase-like"/>
</dbReference>
<reference evidence="4 5" key="1">
    <citation type="submission" date="2016-12" db="EMBL/GenBank/DDBJ databases">
        <title>The genomes of Aspergillus section Nigri reveals drivers in fungal speciation.</title>
        <authorList>
            <consortium name="DOE Joint Genome Institute"/>
            <person name="Vesth T.C."/>
            <person name="Nybo J."/>
            <person name="Theobald S."/>
            <person name="Brandl J."/>
            <person name="Frisvad J.C."/>
            <person name="Nielsen K.F."/>
            <person name="Lyhne E.K."/>
            <person name="Kogle M.E."/>
            <person name="Kuo A."/>
            <person name="Riley R."/>
            <person name="Clum A."/>
            <person name="Nolan M."/>
            <person name="Lipzen A."/>
            <person name="Salamov A."/>
            <person name="Henrissat B."/>
            <person name="Wiebenga A."/>
            <person name="De Vries R.P."/>
            <person name="Grigoriev I.V."/>
            <person name="Mortensen U.H."/>
            <person name="Andersen M.R."/>
            <person name="Baker S.E."/>
        </authorList>
    </citation>
    <scope>NUCLEOTIDE SEQUENCE [LARGE SCALE GENOMIC DNA]</scope>
    <source>
        <strain evidence="4 5">CBS 117.55</strain>
    </source>
</reference>
<sequence length="301" mass="33546">MSQQDNAPHTPTFRYDLGLRQSQLSTYGSMPFEGLQFGQTEGLTPNRHQFQEGEFAPPGFFDKVDPAMFQLPTQNLQWSYEKRRMAQQILPCLYLGPWGCLSDRGWLNREGITLLLCVRDRRLAMASLMSGQKAAADLHIEADSFDTADNQELITVLPRAIRRINDHLFSSAPLGLANATNKKVVVFCETGNGPSALLVVAYLMVMFDINIPQALQIVQSQRFCLDLDDAATQLLTSFEAILNAKRDVEKANQSVANGLPSSSSTTPSRKREMSDTDGAGDMDMDDMDVAQRRAFAPFKDR</sequence>
<feature type="region of interest" description="Disordered" evidence="2">
    <location>
        <begin position="252"/>
        <end position="286"/>
    </location>
</feature>
<dbReference type="SUPFAM" id="SSF52799">
    <property type="entry name" value="(Phosphotyrosine protein) phosphatases II"/>
    <property type="match status" value="1"/>
</dbReference>
<dbReference type="PANTHER" id="PTHR46588">
    <property type="entry name" value="SERINE/THREONINE/TYROSINE-INTERACTING PROTEIN"/>
    <property type="match status" value="1"/>
</dbReference>
<evidence type="ECO:0000256" key="2">
    <source>
        <dbReference type="SAM" id="MobiDB-lite"/>
    </source>
</evidence>
<organism evidence="4 5">
    <name type="scientific">Aspergillus heteromorphus CBS 117.55</name>
    <dbReference type="NCBI Taxonomy" id="1448321"/>
    <lineage>
        <taxon>Eukaryota</taxon>
        <taxon>Fungi</taxon>
        <taxon>Dikarya</taxon>
        <taxon>Ascomycota</taxon>
        <taxon>Pezizomycotina</taxon>
        <taxon>Eurotiomycetes</taxon>
        <taxon>Eurotiomycetidae</taxon>
        <taxon>Eurotiales</taxon>
        <taxon>Aspergillaceae</taxon>
        <taxon>Aspergillus</taxon>
        <taxon>Aspergillus subgen. Circumdati</taxon>
    </lineage>
</organism>
<dbReference type="STRING" id="1448321.A0A317VT33"/>
<dbReference type="Proteomes" id="UP000247233">
    <property type="component" value="Unassembled WGS sequence"/>
</dbReference>
<proteinExistence type="inferred from homology"/>
<evidence type="ECO:0000256" key="1">
    <source>
        <dbReference type="ARBA" id="ARBA00009649"/>
    </source>
</evidence>
<feature type="domain" description="Tyrosine specific protein phosphatases" evidence="3">
    <location>
        <begin position="155"/>
        <end position="222"/>
    </location>
</feature>
<dbReference type="InterPro" id="IPR000387">
    <property type="entry name" value="Tyr_Pase_dom"/>
</dbReference>
<keyword evidence="5" id="KW-1185">Reference proteome</keyword>
<dbReference type="InterPro" id="IPR000340">
    <property type="entry name" value="Dual-sp_phosphatase_cat-dom"/>
</dbReference>
<dbReference type="InterPro" id="IPR020422">
    <property type="entry name" value="TYR_PHOSPHATASE_DUAL_dom"/>
</dbReference>
<dbReference type="PROSITE" id="PS50056">
    <property type="entry name" value="TYR_PHOSPHATASE_2"/>
    <property type="match status" value="1"/>
</dbReference>
<evidence type="ECO:0000259" key="3">
    <source>
        <dbReference type="PROSITE" id="PS50056"/>
    </source>
</evidence>
<dbReference type="GO" id="GO:0062026">
    <property type="term" value="P:negative regulation of SCF-dependent proteasomal ubiquitin-dependent catabolic process"/>
    <property type="evidence" value="ECO:0007669"/>
    <property type="project" value="TreeGrafter"/>
</dbReference>
<dbReference type="GO" id="GO:1990444">
    <property type="term" value="F:F-box domain binding"/>
    <property type="evidence" value="ECO:0007669"/>
    <property type="project" value="TreeGrafter"/>
</dbReference>
<dbReference type="RefSeq" id="XP_025398059.1">
    <property type="nucleotide sequence ID" value="XM_025543560.1"/>
</dbReference>
<comment type="similarity">
    <text evidence="1">Belongs to the protein-tyrosine phosphatase family. Non-receptor class subfamily.</text>
</comment>
<accession>A0A317VT33</accession>
<dbReference type="GO" id="GO:0005737">
    <property type="term" value="C:cytoplasm"/>
    <property type="evidence" value="ECO:0007669"/>
    <property type="project" value="TreeGrafter"/>
</dbReference>
<dbReference type="Pfam" id="PF00782">
    <property type="entry name" value="DSPc"/>
    <property type="match status" value="1"/>
</dbReference>
<dbReference type="OrthoDB" id="10252009at2759"/>
<dbReference type="AlphaFoldDB" id="A0A317VT33"/>
<dbReference type="Gene3D" id="3.90.190.10">
    <property type="entry name" value="Protein tyrosine phosphatase superfamily"/>
    <property type="match status" value="1"/>
</dbReference>
<gene>
    <name evidence="4" type="ORF">BO70DRAFT_363424</name>
</gene>
<name>A0A317VT33_9EURO</name>
<dbReference type="GeneID" id="37065797"/>
<comment type="caution">
    <text evidence="4">The sequence shown here is derived from an EMBL/GenBank/DDBJ whole genome shotgun (WGS) entry which is preliminary data.</text>
</comment>